<dbReference type="Gene3D" id="1.20.5.260">
    <property type="entry name" value="Cytochrome b-c1 complex subunit 9"/>
    <property type="match status" value="1"/>
</dbReference>
<dbReference type="Pfam" id="PF05365">
    <property type="entry name" value="UCR_UQCRX_QCR9"/>
    <property type="match status" value="1"/>
</dbReference>
<evidence type="ECO:0000256" key="5">
    <source>
        <dbReference type="ARBA" id="ARBA00022692"/>
    </source>
</evidence>
<accession>A0A9P9A3D7</accession>
<comment type="similarity">
    <text evidence="2">Belongs to the UQCR10/QCR9 family.</text>
</comment>
<keyword evidence="10 12" id="KW-0472">Membrane</keyword>
<dbReference type="GO" id="GO:0005743">
    <property type="term" value="C:mitochondrial inner membrane"/>
    <property type="evidence" value="ECO:0007669"/>
    <property type="project" value="UniProtKB-SubCell"/>
</dbReference>
<dbReference type="GeneID" id="70128090"/>
<evidence type="ECO:0000313" key="14">
    <source>
        <dbReference type="Proteomes" id="UP000758603"/>
    </source>
</evidence>
<dbReference type="GO" id="GO:0045275">
    <property type="term" value="C:respiratory chain complex III"/>
    <property type="evidence" value="ECO:0007669"/>
    <property type="project" value="InterPro"/>
</dbReference>
<comment type="subcellular location">
    <subcellularLocation>
        <location evidence="1">Mitochondrion inner membrane</location>
        <topology evidence="1">Single-pass membrane protein</topology>
    </subcellularLocation>
</comment>
<evidence type="ECO:0000256" key="1">
    <source>
        <dbReference type="ARBA" id="ARBA00004434"/>
    </source>
</evidence>
<proteinExistence type="inferred from homology"/>
<dbReference type="InterPro" id="IPR036656">
    <property type="entry name" value="QCR9_sf"/>
</dbReference>
<comment type="caution">
    <text evidence="13">The sequence shown here is derived from an EMBL/GenBank/DDBJ whole genome shotgun (WGS) entry which is preliminary data.</text>
</comment>
<evidence type="ECO:0000256" key="8">
    <source>
        <dbReference type="ARBA" id="ARBA00022989"/>
    </source>
</evidence>
<dbReference type="OrthoDB" id="44067at2759"/>
<keyword evidence="14" id="KW-1185">Reference proteome</keyword>
<evidence type="ECO:0000256" key="3">
    <source>
        <dbReference type="ARBA" id="ARBA00022448"/>
    </source>
</evidence>
<evidence type="ECO:0000256" key="4">
    <source>
        <dbReference type="ARBA" id="ARBA00022660"/>
    </source>
</evidence>
<dbReference type="RefSeq" id="XP_045964179.1">
    <property type="nucleotide sequence ID" value="XM_046099198.1"/>
</dbReference>
<dbReference type="SUPFAM" id="SSF81514">
    <property type="entry name" value="Subunit X (non-heme 7 kDa protein) of cytochrome bc1 complex (Ubiquinol-cytochrome c reductase)"/>
    <property type="match status" value="1"/>
</dbReference>
<sequence>MAGFSPLYNALFRRNAQMLGVVFGAGFAFELIYNQGMNKLWDNLNRGVPPMAGHPQPLRRGRRGIDGCTVKLHFVEKSRPASPRLRLPSIPTAKSYTWDIDPNSWSRAHLLQFRAEPGRVFMLLVM</sequence>
<keyword evidence="8 12" id="KW-1133">Transmembrane helix</keyword>
<dbReference type="Proteomes" id="UP000758603">
    <property type="component" value="Unassembled WGS sequence"/>
</dbReference>
<evidence type="ECO:0000256" key="7">
    <source>
        <dbReference type="ARBA" id="ARBA00022982"/>
    </source>
</evidence>
<name>A0A9P9A3D7_9PEZI</name>
<evidence type="ECO:0000256" key="9">
    <source>
        <dbReference type="ARBA" id="ARBA00023128"/>
    </source>
</evidence>
<keyword evidence="6" id="KW-0999">Mitochondrion inner membrane</keyword>
<keyword evidence="3" id="KW-0813">Transport</keyword>
<evidence type="ECO:0000313" key="13">
    <source>
        <dbReference type="EMBL" id="KAH6660048.1"/>
    </source>
</evidence>
<keyword evidence="5 12" id="KW-0812">Transmembrane</keyword>
<dbReference type="InterPro" id="IPR008027">
    <property type="entry name" value="QCR9"/>
</dbReference>
<organism evidence="13 14">
    <name type="scientific">Truncatella angustata</name>
    <dbReference type="NCBI Taxonomy" id="152316"/>
    <lineage>
        <taxon>Eukaryota</taxon>
        <taxon>Fungi</taxon>
        <taxon>Dikarya</taxon>
        <taxon>Ascomycota</taxon>
        <taxon>Pezizomycotina</taxon>
        <taxon>Sordariomycetes</taxon>
        <taxon>Xylariomycetidae</taxon>
        <taxon>Amphisphaeriales</taxon>
        <taxon>Sporocadaceae</taxon>
        <taxon>Truncatella</taxon>
    </lineage>
</organism>
<keyword evidence="7" id="KW-0249">Electron transport</keyword>
<evidence type="ECO:0000256" key="2">
    <source>
        <dbReference type="ARBA" id="ARBA00007856"/>
    </source>
</evidence>
<evidence type="ECO:0000256" key="10">
    <source>
        <dbReference type="ARBA" id="ARBA00023136"/>
    </source>
</evidence>
<gene>
    <name evidence="13" type="ORF">BKA67DRAFT_530167</name>
</gene>
<protein>
    <recommendedName>
        <fullName evidence="11">Complex III subunit 9</fullName>
    </recommendedName>
</protein>
<evidence type="ECO:0000256" key="11">
    <source>
        <dbReference type="ARBA" id="ARBA00044247"/>
    </source>
</evidence>
<evidence type="ECO:0000256" key="12">
    <source>
        <dbReference type="SAM" id="Phobius"/>
    </source>
</evidence>
<dbReference type="EMBL" id="JAGPXC010000001">
    <property type="protein sequence ID" value="KAH6660048.1"/>
    <property type="molecule type" value="Genomic_DNA"/>
</dbReference>
<keyword evidence="9" id="KW-0496">Mitochondrion</keyword>
<evidence type="ECO:0000256" key="6">
    <source>
        <dbReference type="ARBA" id="ARBA00022792"/>
    </source>
</evidence>
<keyword evidence="4" id="KW-0679">Respiratory chain</keyword>
<dbReference type="AlphaFoldDB" id="A0A9P9A3D7"/>
<reference evidence="13" key="1">
    <citation type="journal article" date="2021" name="Nat. Commun.">
        <title>Genetic determinants of endophytism in the Arabidopsis root mycobiome.</title>
        <authorList>
            <person name="Mesny F."/>
            <person name="Miyauchi S."/>
            <person name="Thiergart T."/>
            <person name="Pickel B."/>
            <person name="Atanasova L."/>
            <person name="Karlsson M."/>
            <person name="Huettel B."/>
            <person name="Barry K.W."/>
            <person name="Haridas S."/>
            <person name="Chen C."/>
            <person name="Bauer D."/>
            <person name="Andreopoulos W."/>
            <person name="Pangilinan J."/>
            <person name="LaButti K."/>
            <person name="Riley R."/>
            <person name="Lipzen A."/>
            <person name="Clum A."/>
            <person name="Drula E."/>
            <person name="Henrissat B."/>
            <person name="Kohler A."/>
            <person name="Grigoriev I.V."/>
            <person name="Martin F.M."/>
            <person name="Hacquard S."/>
        </authorList>
    </citation>
    <scope>NUCLEOTIDE SEQUENCE</scope>
    <source>
        <strain evidence="13">MPI-SDFR-AT-0073</strain>
    </source>
</reference>
<dbReference type="GO" id="GO:0006122">
    <property type="term" value="P:mitochondrial electron transport, ubiquinol to cytochrome c"/>
    <property type="evidence" value="ECO:0007669"/>
    <property type="project" value="InterPro"/>
</dbReference>
<feature type="transmembrane region" description="Helical" evidence="12">
    <location>
        <begin position="16"/>
        <end position="33"/>
    </location>
</feature>